<feature type="region of interest" description="Disordered" evidence="1">
    <location>
        <begin position="1"/>
        <end position="39"/>
    </location>
</feature>
<accession>A0A6G1JFX4</accession>
<reference evidence="2" key="1">
    <citation type="journal article" date="2020" name="Stud. Mycol.">
        <title>101 Dothideomycetes genomes: a test case for predicting lifestyles and emergence of pathogens.</title>
        <authorList>
            <person name="Haridas S."/>
            <person name="Albert R."/>
            <person name="Binder M."/>
            <person name="Bloem J."/>
            <person name="Labutti K."/>
            <person name="Salamov A."/>
            <person name="Andreopoulos B."/>
            <person name="Baker S."/>
            <person name="Barry K."/>
            <person name="Bills G."/>
            <person name="Bluhm B."/>
            <person name="Cannon C."/>
            <person name="Castanera R."/>
            <person name="Culley D."/>
            <person name="Daum C."/>
            <person name="Ezra D."/>
            <person name="Gonzalez J."/>
            <person name="Henrissat B."/>
            <person name="Kuo A."/>
            <person name="Liang C."/>
            <person name="Lipzen A."/>
            <person name="Lutzoni F."/>
            <person name="Magnuson J."/>
            <person name="Mondo S."/>
            <person name="Nolan M."/>
            <person name="Ohm R."/>
            <person name="Pangilinan J."/>
            <person name="Park H.-J."/>
            <person name="Ramirez L."/>
            <person name="Alfaro M."/>
            <person name="Sun H."/>
            <person name="Tritt A."/>
            <person name="Yoshinaga Y."/>
            <person name="Zwiers L.-H."/>
            <person name="Turgeon B."/>
            <person name="Goodwin S."/>
            <person name="Spatafora J."/>
            <person name="Crous P."/>
            <person name="Grigoriev I."/>
        </authorList>
    </citation>
    <scope>NUCLEOTIDE SEQUENCE</scope>
    <source>
        <strain evidence="2">CBS 122367</strain>
    </source>
</reference>
<evidence type="ECO:0000313" key="3">
    <source>
        <dbReference type="Proteomes" id="UP000799291"/>
    </source>
</evidence>
<keyword evidence="3" id="KW-1185">Reference proteome</keyword>
<proteinExistence type="predicted"/>
<organism evidence="2 3">
    <name type="scientific">Lentithecium fluviatile CBS 122367</name>
    <dbReference type="NCBI Taxonomy" id="1168545"/>
    <lineage>
        <taxon>Eukaryota</taxon>
        <taxon>Fungi</taxon>
        <taxon>Dikarya</taxon>
        <taxon>Ascomycota</taxon>
        <taxon>Pezizomycotina</taxon>
        <taxon>Dothideomycetes</taxon>
        <taxon>Pleosporomycetidae</taxon>
        <taxon>Pleosporales</taxon>
        <taxon>Massarineae</taxon>
        <taxon>Lentitheciaceae</taxon>
        <taxon>Lentithecium</taxon>
    </lineage>
</organism>
<sequence>MGGHKGLRPDSHKSARAHVVATTLSRHTRSGPEASPVAHSVAQVQETTITSSVTVVASDPFRGPSLTLSICTPPRPSHTRRVSKPASPNPPHKLTIMSQTNKHKHHRLDDGKLGAQRPLPRPSILHTRQPYARAPTTFPRSDHQARPESSYALGCRPSLQL</sequence>
<name>A0A6G1JFX4_9PLEO</name>
<protein>
    <submittedName>
        <fullName evidence="2">Uncharacterized protein</fullName>
    </submittedName>
</protein>
<dbReference type="EMBL" id="MU005572">
    <property type="protein sequence ID" value="KAF2689075.1"/>
    <property type="molecule type" value="Genomic_DNA"/>
</dbReference>
<dbReference type="Proteomes" id="UP000799291">
    <property type="component" value="Unassembled WGS sequence"/>
</dbReference>
<evidence type="ECO:0000256" key="1">
    <source>
        <dbReference type="SAM" id="MobiDB-lite"/>
    </source>
</evidence>
<gene>
    <name evidence="2" type="ORF">K458DRAFT_413385</name>
</gene>
<feature type="region of interest" description="Disordered" evidence="1">
    <location>
        <begin position="63"/>
        <end position="161"/>
    </location>
</feature>
<dbReference type="AlphaFoldDB" id="A0A6G1JFX4"/>
<evidence type="ECO:0000313" key="2">
    <source>
        <dbReference type="EMBL" id="KAF2689075.1"/>
    </source>
</evidence>